<keyword evidence="3" id="KW-1185">Reference proteome</keyword>
<evidence type="ECO:0000313" key="2">
    <source>
        <dbReference type="EMBL" id="TNV81218.1"/>
    </source>
</evidence>
<feature type="signal peptide" evidence="1">
    <location>
        <begin position="1"/>
        <end position="27"/>
    </location>
</feature>
<gene>
    <name evidence="2" type="ORF">FGO68_gene3162</name>
</gene>
<dbReference type="Proteomes" id="UP000785679">
    <property type="component" value="Unassembled WGS sequence"/>
</dbReference>
<evidence type="ECO:0008006" key="4">
    <source>
        <dbReference type="Google" id="ProtNLM"/>
    </source>
</evidence>
<accession>A0A8J8NTI1</accession>
<reference evidence="2" key="1">
    <citation type="submission" date="2019-06" db="EMBL/GenBank/DDBJ databases">
        <authorList>
            <person name="Zheng W."/>
        </authorList>
    </citation>
    <scope>NUCLEOTIDE SEQUENCE</scope>
    <source>
        <strain evidence="2">QDHG01</strain>
    </source>
</reference>
<keyword evidence="1" id="KW-0732">Signal</keyword>
<dbReference type="EMBL" id="RRYP01006411">
    <property type="protein sequence ID" value="TNV81218.1"/>
    <property type="molecule type" value="Genomic_DNA"/>
</dbReference>
<feature type="chain" id="PRO_5035180866" description="Secreted protein" evidence="1">
    <location>
        <begin position="28"/>
        <end position="101"/>
    </location>
</feature>
<protein>
    <recommendedName>
        <fullName evidence="4">Secreted protein</fullName>
    </recommendedName>
</protein>
<evidence type="ECO:0000256" key="1">
    <source>
        <dbReference type="SAM" id="SignalP"/>
    </source>
</evidence>
<dbReference type="AlphaFoldDB" id="A0A8J8NTI1"/>
<name>A0A8J8NTI1_HALGN</name>
<evidence type="ECO:0000313" key="3">
    <source>
        <dbReference type="Proteomes" id="UP000785679"/>
    </source>
</evidence>
<organism evidence="2 3">
    <name type="scientific">Halteria grandinella</name>
    <dbReference type="NCBI Taxonomy" id="5974"/>
    <lineage>
        <taxon>Eukaryota</taxon>
        <taxon>Sar</taxon>
        <taxon>Alveolata</taxon>
        <taxon>Ciliophora</taxon>
        <taxon>Intramacronucleata</taxon>
        <taxon>Spirotrichea</taxon>
        <taxon>Stichotrichia</taxon>
        <taxon>Sporadotrichida</taxon>
        <taxon>Halteriidae</taxon>
        <taxon>Halteria</taxon>
    </lineage>
</organism>
<comment type="caution">
    <text evidence="2">The sequence shown here is derived from an EMBL/GenBank/DDBJ whole genome shotgun (WGS) entry which is preliminary data.</text>
</comment>
<sequence length="101" mass="11244">MSSLTKRVKIFLGVLCVFIGGPSLRKACSIRLIREGSSWARGGRGDWSERVSSSTCWVRGFWTRGCSSWAESFRVSLYSRLMSRFLVNGLTSVQGTSTIID</sequence>
<proteinExistence type="predicted"/>